<protein>
    <submittedName>
        <fullName evidence="2">Uncharacterized protein</fullName>
    </submittedName>
</protein>
<feature type="region of interest" description="Disordered" evidence="1">
    <location>
        <begin position="1"/>
        <end position="46"/>
    </location>
</feature>
<reference evidence="2 3" key="1">
    <citation type="submission" date="2019-06" db="EMBL/GenBank/DDBJ databases">
        <authorList>
            <person name="Li J."/>
        </authorList>
    </citation>
    <scope>NUCLEOTIDE SEQUENCE [LARGE SCALE GENOMIC DNA]</scope>
    <source>
        <strain evidence="2 3">LMG 28165</strain>
    </source>
</reference>
<accession>A0A5C4U1F6</accession>
<dbReference type="EMBL" id="VDHJ01000014">
    <property type="protein sequence ID" value="TNL95587.1"/>
    <property type="molecule type" value="Genomic_DNA"/>
</dbReference>
<organism evidence="2 3">
    <name type="scientific">Corynebacterium tapiri</name>
    <dbReference type="NCBI Taxonomy" id="1448266"/>
    <lineage>
        <taxon>Bacteria</taxon>
        <taxon>Bacillati</taxon>
        <taxon>Actinomycetota</taxon>
        <taxon>Actinomycetes</taxon>
        <taxon>Mycobacteriales</taxon>
        <taxon>Corynebacteriaceae</taxon>
        <taxon>Corynebacterium</taxon>
    </lineage>
</organism>
<keyword evidence="3" id="KW-1185">Reference proteome</keyword>
<name>A0A5C4U1F6_9CORY</name>
<proteinExistence type="predicted"/>
<sequence>MEHRVHREQVRRRDRRSGRRPAGPRGGAAGRAGHRRAADRRSLRARPRACFLSPPNHYSQPAFSWQEHVDWRALCTS</sequence>
<gene>
    <name evidence="2" type="ORF">FHE74_09510</name>
</gene>
<evidence type="ECO:0000313" key="3">
    <source>
        <dbReference type="Proteomes" id="UP000312032"/>
    </source>
</evidence>
<feature type="compositionally biased region" description="Basic residues" evidence="1">
    <location>
        <begin position="9"/>
        <end position="19"/>
    </location>
</feature>
<dbReference type="AlphaFoldDB" id="A0A5C4U1F6"/>
<evidence type="ECO:0000256" key="1">
    <source>
        <dbReference type="SAM" id="MobiDB-lite"/>
    </source>
</evidence>
<feature type="compositionally biased region" description="Basic residues" evidence="1">
    <location>
        <begin position="32"/>
        <end position="46"/>
    </location>
</feature>
<comment type="caution">
    <text evidence="2">The sequence shown here is derived from an EMBL/GenBank/DDBJ whole genome shotgun (WGS) entry which is preliminary data.</text>
</comment>
<dbReference type="Proteomes" id="UP000312032">
    <property type="component" value="Unassembled WGS sequence"/>
</dbReference>
<evidence type="ECO:0000313" key="2">
    <source>
        <dbReference type="EMBL" id="TNL95587.1"/>
    </source>
</evidence>